<dbReference type="SUPFAM" id="SSF55729">
    <property type="entry name" value="Acyl-CoA N-acyltransferases (Nat)"/>
    <property type="match status" value="1"/>
</dbReference>
<organism evidence="8 9">
    <name type="scientific">candidate division WWE3 bacterium CG_4_10_14_0_2_um_filter_42_7</name>
    <dbReference type="NCBI Taxonomy" id="1975073"/>
    <lineage>
        <taxon>Bacteria</taxon>
        <taxon>Katanobacteria</taxon>
    </lineage>
</organism>
<evidence type="ECO:0000256" key="4">
    <source>
        <dbReference type="ARBA" id="ARBA00022984"/>
    </source>
</evidence>
<dbReference type="GO" id="GO:0071555">
    <property type="term" value="P:cell wall organization"/>
    <property type="evidence" value="ECO:0007669"/>
    <property type="project" value="UniProtKB-KW"/>
</dbReference>
<evidence type="ECO:0000256" key="5">
    <source>
        <dbReference type="ARBA" id="ARBA00023315"/>
    </source>
</evidence>
<dbReference type="Proteomes" id="UP000229915">
    <property type="component" value="Unassembled WGS sequence"/>
</dbReference>
<dbReference type="PROSITE" id="PS51191">
    <property type="entry name" value="FEMABX"/>
    <property type="match status" value="1"/>
</dbReference>
<evidence type="ECO:0000313" key="8">
    <source>
        <dbReference type="EMBL" id="PIZ43387.1"/>
    </source>
</evidence>
<keyword evidence="4" id="KW-0573">Peptidoglycan synthesis</keyword>
<proteinExistence type="inferred from homology"/>
<dbReference type="PANTHER" id="PTHR36174">
    <property type="entry name" value="LIPID II:GLYCINE GLYCYLTRANSFERASE"/>
    <property type="match status" value="1"/>
</dbReference>
<dbReference type="GO" id="GO:0016755">
    <property type="term" value="F:aminoacyltransferase activity"/>
    <property type="evidence" value="ECO:0007669"/>
    <property type="project" value="InterPro"/>
</dbReference>
<keyword evidence="6" id="KW-0961">Cell wall biogenesis/degradation</keyword>
<dbReference type="InterPro" id="IPR003447">
    <property type="entry name" value="FEMABX"/>
</dbReference>
<reference evidence="9" key="1">
    <citation type="submission" date="2017-09" db="EMBL/GenBank/DDBJ databases">
        <title>Depth-based differentiation of microbial function through sediment-hosted aquifers and enrichment of novel symbionts in the deep terrestrial subsurface.</title>
        <authorList>
            <person name="Probst A.J."/>
            <person name="Ladd B."/>
            <person name="Jarett J.K."/>
            <person name="Geller-Mcgrath D.E."/>
            <person name="Sieber C.M.K."/>
            <person name="Emerson J.B."/>
            <person name="Anantharaman K."/>
            <person name="Thomas B.C."/>
            <person name="Malmstrom R."/>
            <person name="Stieglmeier M."/>
            <person name="Klingl A."/>
            <person name="Woyke T."/>
            <person name="Ryan C.M."/>
            <person name="Banfield J.F."/>
        </authorList>
    </citation>
    <scope>NUCLEOTIDE SEQUENCE [LARGE SCALE GENOMIC DNA]</scope>
</reference>
<keyword evidence="3" id="KW-0133">Cell shape</keyword>
<feature type="domain" description="BioF2-like acetyltransferase" evidence="7">
    <location>
        <begin position="44"/>
        <end position="157"/>
    </location>
</feature>
<evidence type="ECO:0000256" key="3">
    <source>
        <dbReference type="ARBA" id="ARBA00022960"/>
    </source>
</evidence>
<dbReference type="Pfam" id="PF13480">
    <property type="entry name" value="Acetyltransf_6"/>
    <property type="match status" value="1"/>
</dbReference>
<dbReference type="GO" id="GO:0008360">
    <property type="term" value="P:regulation of cell shape"/>
    <property type="evidence" value="ECO:0007669"/>
    <property type="project" value="UniProtKB-KW"/>
</dbReference>
<name>A0A2M7TD65_UNCKA</name>
<evidence type="ECO:0000256" key="6">
    <source>
        <dbReference type="ARBA" id="ARBA00023316"/>
    </source>
</evidence>
<dbReference type="InterPro" id="IPR016181">
    <property type="entry name" value="Acyl_CoA_acyltransferase"/>
</dbReference>
<dbReference type="GO" id="GO:0009252">
    <property type="term" value="P:peptidoglycan biosynthetic process"/>
    <property type="evidence" value="ECO:0007669"/>
    <property type="project" value="UniProtKB-KW"/>
</dbReference>
<comment type="similarity">
    <text evidence="1">Belongs to the FemABX family.</text>
</comment>
<dbReference type="EMBL" id="PFNK01000043">
    <property type="protein sequence ID" value="PIZ43387.1"/>
    <property type="molecule type" value="Genomic_DNA"/>
</dbReference>
<protein>
    <submittedName>
        <fullName evidence="8">Methicillin resistance protein</fullName>
    </submittedName>
</protein>
<dbReference type="PANTHER" id="PTHR36174:SF1">
    <property type="entry name" value="LIPID II:GLYCINE GLYCYLTRANSFERASE"/>
    <property type="match status" value="1"/>
</dbReference>
<dbReference type="Gene3D" id="3.40.630.30">
    <property type="match status" value="1"/>
</dbReference>
<keyword evidence="2" id="KW-0808">Transferase</keyword>
<evidence type="ECO:0000256" key="1">
    <source>
        <dbReference type="ARBA" id="ARBA00009943"/>
    </source>
</evidence>
<accession>A0A2M7TD65</accession>
<dbReference type="InterPro" id="IPR050644">
    <property type="entry name" value="PG_Glycine_Bridge_Synth"/>
</dbReference>
<evidence type="ECO:0000259" key="7">
    <source>
        <dbReference type="Pfam" id="PF13480"/>
    </source>
</evidence>
<keyword evidence="5" id="KW-0012">Acyltransferase</keyword>
<sequence length="205" mass="24072">NIAIPDTRPDFTQYLDLRNGFEPIYRSWTKGHASAVQQARREGITIREAVSIEEWKDYFVIYEDSLRRWGEKATNSYPFVLFENLFKNGCRNVKLWLACFENKPVSGALCFYNNHHVVWWHGASLENYFPKRPAHLLQYEIIKDACEKGYWWYDFNPSGGHEGVVKFKKGFGAEKIGSDVICISSFSFKLLNKIRKYLIKLIRKN</sequence>
<evidence type="ECO:0000256" key="2">
    <source>
        <dbReference type="ARBA" id="ARBA00022679"/>
    </source>
</evidence>
<dbReference type="InterPro" id="IPR038740">
    <property type="entry name" value="BioF2-like_GNAT_dom"/>
</dbReference>
<feature type="non-terminal residue" evidence="8">
    <location>
        <position position="1"/>
    </location>
</feature>
<comment type="caution">
    <text evidence="8">The sequence shown here is derived from an EMBL/GenBank/DDBJ whole genome shotgun (WGS) entry which is preliminary data.</text>
</comment>
<gene>
    <name evidence="8" type="ORF">COY33_01580</name>
</gene>
<dbReference type="AlphaFoldDB" id="A0A2M7TD65"/>
<evidence type="ECO:0000313" key="9">
    <source>
        <dbReference type="Proteomes" id="UP000229915"/>
    </source>
</evidence>